<evidence type="ECO:0000256" key="1">
    <source>
        <dbReference type="SAM" id="MobiDB-lite"/>
    </source>
</evidence>
<dbReference type="InterPro" id="IPR038750">
    <property type="entry name" value="YczE/YyaS-like"/>
</dbReference>
<keyword evidence="2" id="KW-0472">Membrane</keyword>
<protein>
    <submittedName>
        <fullName evidence="3">Uncharacterized protein</fullName>
    </submittedName>
</protein>
<organism evidence="3 4">
    <name type="scientific">Bifidobacterium myosotis</name>
    <dbReference type="NCBI Taxonomy" id="1630166"/>
    <lineage>
        <taxon>Bacteria</taxon>
        <taxon>Bacillati</taxon>
        <taxon>Actinomycetota</taxon>
        <taxon>Actinomycetes</taxon>
        <taxon>Bifidobacteriales</taxon>
        <taxon>Bifidobacteriaceae</taxon>
        <taxon>Bifidobacterium</taxon>
    </lineage>
</organism>
<sequence>MVPGEDIVLAFSMVIKVKFGTVIVCFGLTLIVIAGALSFIFFGSLNGIGTIIAAAITGLIVNFINRHCGLWDRRNRRRQRSKPSSRPHSSTISSGVAPPELNRPAPEWNMWNMRIELCNSERMSAWPRRYAHSYAHSRMRIKVSASGICDQLDAQRMEVSIDVNPHEVARVLRDEHAHAGEQRSARRIALENRSSPAGRC</sequence>
<comment type="caution">
    <text evidence="3">The sequence shown here is derived from an EMBL/GenBank/DDBJ whole genome shotgun (WGS) entry which is preliminary data.</text>
</comment>
<evidence type="ECO:0000313" key="4">
    <source>
        <dbReference type="Proteomes" id="UP000410049"/>
    </source>
</evidence>
<feature type="region of interest" description="Disordered" evidence="1">
    <location>
        <begin position="176"/>
        <end position="200"/>
    </location>
</feature>
<evidence type="ECO:0000256" key="2">
    <source>
        <dbReference type="SAM" id="Phobius"/>
    </source>
</evidence>
<dbReference type="Proteomes" id="UP000410049">
    <property type="component" value="Unassembled WGS sequence"/>
</dbReference>
<dbReference type="EMBL" id="RZUH01000004">
    <property type="protein sequence ID" value="KAA8827987.1"/>
    <property type="molecule type" value="Genomic_DNA"/>
</dbReference>
<keyword evidence="2" id="KW-1133">Transmembrane helix</keyword>
<feature type="compositionally biased region" description="Basic residues" evidence="1">
    <location>
        <begin position="75"/>
        <end position="85"/>
    </location>
</feature>
<feature type="compositionally biased region" description="Basic and acidic residues" evidence="1">
    <location>
        <begin position="176"/>
        <end position="190"/>
    </location>
</feature>
<dbReference type="AlphaFoldDB" id="A0A5M9ZK49"/>
<feature type="region of interest" description="Disordered" evidence="1">
    <location>
        <begin position="75"/>
        <end position="101"/>
    </location>
</feature>
<reference evidence="3 4" key="1">
    <citation type="journal article" date="2019" name="Syst. Appl. Microbiol.">
        <title>Characterization of Bifidobacterium species in feaces of the Egyptian fruit bat: Description of B. vespertilionis sp. nov. and B. rousetti sp. nov.</title>
        <authorList>
            <person name="Modesto M."/>
            <person name="Satti M."/>
            <person name="Watanabe K."/>
            <person name="Puglisi E."/>
            <person name="Morelli L."/>
            <person name="Huang C.-H."/>
            <person name="Liou J.-S."/>
            <person name="Miyashita M."/>
            <person name="Tamura T."/>
            <person name="Saito S."/>
            <person name="Mori K."/>
            <person name="Huang L."/>
            <person name="Sciavilla P."/>
            <person name="Sandri C."/>
            <person name="Spiezio C."/>
            <person name="Vitali F."/>
            <person name="Cavalieri D."/>
            <person name="Perpetuini G."/>
            <person name="Tofalo R."/>
            <person name="Bonetti A."/>
            <person name="Arita M."/>
            <person name="Mattarelli P."/>
        </authorList>
    </citation>
    <scope>NUCLEOTIDE SEQUENCE [LARGE SCALE GENOMIC DNA]</scope>
    <source>
        <strain evidence="3 4">RST17</strain>
    </source>
</reference>
<dbReference type="RefSeq" id="WP_150379181.1">
    <property type="nucleotide sequence ID" value="NZ_RZUH01000004.1"/>
</dbReference>
<dbReference type="Pfam" id="PF19700">
    <property type="entry name" value="DUF6198"/>
    <property type="match status" value="1"/>
</dbReference>
<evidence type="ECO:0000313" key="3">
    <source>
        <dbReference type="EMBL" id="KAA8827987.1"/>
    </source>
</evidence>
<name>A0A5M9ZK49_9BIFI</name>
<accession>A0A5M9ZK49</accession>
<proteinExistence type="predicted"/>
<feature type="transmembrane region" description="Helical" evidence="2">
    <location>
        <begin position="48"/>
        <end position="68"/>
    </location>
</feature>
<gene>
    <name evidence="3" type="ORF">EMO91_05895</name>
</gene>
<keyword evidence="2" id="KW-0812">Transmembrane</keyword>
<feature type="transmembrane region" description="Helical" evidence="2">
    <location>
        <begin position="21"/>
        <end position="42"/>
    </location>
</feature>